<organism evidence="5 6">
    <name type="scientific">Prototheca wickerhamii</name>
    <dbReference type="NCBI Taxonomy" id="3111"/>
    <lineage>
        <taxon>Eukaryota</taxon>
        <taxon>Viridiplantae</taxon>
        <taxon>Chlorophyta</taxon>
        <taxon>core chlorophytes</taxon>
        <taxon>Trebouxiophyceae</taxon>
        <taxon>Chlorellales</taxon>
        <taxon>Chlorellaceae</taxon>
        <taxon>Prototheca</taxon>
    </lineage>
</organism>
<dbReference type="EMBL" id="JASFZW010000004">
    <property type="protein sequence ID" value="KAK2078664.1"/>
    <property type="molecule type" value="Genomic_DNA"/>
</dbReference>
<feature type="compositionally biased region" description="Basic residues" evidence="1">
    <location>
        <begin position="45"/>
        <end position="54"/>
    </location>
</feature>
<gene>
    <name evidence="5" type="ORF">QBZ16_003504</name>
</gene>
<accession>A0AAD9IHQ0</accession>
<keyword evidence="6" id="KW-1185">Reference proteome</keyword>
<dbReference type="InterPro" id="IPR036869">
    <property type="entry name" value="J_dom_sf"/>
</dbReference>
<dbReference type="InterPro" id="IPR044634">
    <property type="entry name" value="Zuotin/DnaJC2"/>
</dbReference>
<dbReference type="GO" id="GO:0005829">
    <property type="term" value="C:cytosol"/>
    <property type="evidence" value="ECO:0007669"/>
    <property type="project" value="TreeGrafter"/>
</dbReference>
<dbReference type="PROSITE" id="PS51293">
    <property type="entry name" value="SANT"/>
    <property type="match status" value="1"/>
</dbReference>
<feature type="domain" description="Myb-like" evidence="3">
    <location>
        <begin position="513"/>
        <end position="567"/>
    </location>
</feature>
<evidence type="ECO:0000256" key="1">
    <source>
        <dbReference type="SAM" id="MobiDB-lite"/>
    </source>
</evidence>
<feature type="compositionally biased region" description="Polar residues" evidence="1">
    <location>
        <begin position="21"/>
        <end position="38"/>
    </location>
</feature>
<evidence type="ECO:0000259" key="2">
    <source>
        <dbReference type="PROSITE" id="PS50076"/>
    </source>
</evidence>
<dbReference type="PROSITE" id="PS50090">
    <property type="entry name" value="MYB_LIKE"/>
    <property type="match status" value="1"/>
</dbReference>
<dbReference type="Pfam" id="PF23082">
    <property type="entry name" value="Myb_DNA-binding_2"/>
    <property type="match status" value="1"/>
</dbReference>
<dbReference type="InterPro" id="IPR054076">
    <property type="entry name" value="ZUO1-like_ZHD"/>
</dbReference>
<dbReference type="SUPFAM" id="SSF46565">
    <property type="entry name" value="Chaperone J-domain"/>
    <property type="match status" value="1"/>
</dbReference>
<dbReference type="SMART" id="SM00271">
    <property type="entry name" value="DnaJ"/>
    <property type="match status" value="1"/>
</dbReference>
<name>A0AAD9IHQ0_PROWI</name>
<dbReference type="SMART" id="SM00717">
    <property type="entry name" value="SANT"/>
    <property type="match status" value="2"/>
</dbReference>
<evidence type="ECO:0000259" key="3">
    <source>
        <dbReference type="PROSITE" id="PS50090"/>
    </source>
</evidence>
<dbReference type="PRINTS" id="PR00625">
    <property type="entry name" value="JDOMAIN"/>
</dbReference>
<dbReference type="Pfam" id="PF21884">
    <property type="entry name" value="ZUO1-like_ZHD"/>
    <property type="match status" value="1"/>
</dbReference>
<dbReference type="GO" id="GO:0051083">
    <property type="term" value="P:'de novo' cotranslational protein folding"/>
    <property type="evidence" value="ECO:0007669"/>
    <property type="project" value="InterPro"/>
</dbReference>
<dbReference type="GO" id="GO:0006450">
    <property type="term" value="P:regulation of translational fidelity"/>
    <property type="evidence" value="ECO:0007669"/>
    <property type="project" value="InterPro"/>
</dbReference>
<evidence type="ECO:0000313" key="5">
    <source>
        <dbReference type="EMBL" id="KAK2078664.1"/>
    </source>
</evidence>
<dbReference type="AlphaFoldDB" id="A0AAD9IHQ0"/>
<dbReference type="Gene3D" id="1.10.10.60">
    <property type="entry name" value="Homeodomain-like"/>
    <property type="match status" value="2"/>
</dbReference>
<dbReference type="InterPro" id="IPR018253">
    <property type="entry name" value="DnaJ_domain_CS"/>
</dbReference>
<dbReference type="InterPro" id="IPR001005">
    <property type="entry name" value="SANT/Myb"/>
</dbReference>
<dbReference type="CDD" id="cd06257">
    <property type="entry name" value="DnaJ"/>
    <property type="match status" value="1"/>
</dbReference>
<evidence type="ECO:0000313" key="6">
    <source>
        <dbReference type="Proteomes" id="UP001255856"/>
    </source>
</evidence>
<dbReference type="SUPFAM" id="SSF46689">
    <property type="entry name" value="Homeodomain-like"/>
    <property type="match status" value="2"/>
</dbReference>
<feature type="region of interest" description="Disordered" evidence="1">
    <location>
        <begin position="253"/>
        <end position="297"/>
    </location>
</feature>
<dbReference type="PROSITE" id="PS00636">
    <property type="entry name" value="DNAJ_1"/>
    <property type="match status" value="1"/>
</dbReference>
<dbReference type="Gene3D" id="1.10.287.110">
    <property type="entry name" value="DnaJ domain"/>
    <property type="match status" value="1"/>
</dbReference>
<dbReference type="PANTHER" id="PTHR43999:SF1">
    <property type="entry name" value="DNAJ HOMOLOG SUBFAMILY C MEMBER 2"/>
    <property type="match status" value="1"/>
</dbReference>
<dbReference type="Proteomes" id="UP001255856">
    <property type="component" value="Unassembled WGS sequence"/>
</dbReference>
<dbReference type="GO" id="GO:0043022">
    <property type="term" value="F:ribosome binding"/>
    <property type="evidence" value="ECO:0007669"/>
    <property type="project" value="InterPro"/>
</dbReference>
<dbReference type="InterPro" id="IPR017884">
    <property type="entry name" value="SANT_dom"/>
</dbReference>
<protein>
    <submittedName>
        <fullName evidence="5">Uncharacterized protein</fullName>
    </submittedName>
</protein>
<reference evidence="5" key="1">
    <citation type="submission" date="2021-01" db="EMBL/GenBank/DDBJ databases">
        <authorList>
            <person name="Eckstrom K.M.E."/>
        </authorList>
    </citation>
    <scope>NUCLEOTIDE SEQUENCE</scope>
    <source>
        <strain evidence="5">UVCC 0001</strain>
    </source>
</reference>
<feature type="domain" description="SANT" evidence="4">
    <location>
        <begin position="516"/>
        <end position="571"/>
    </location>
</feature>
<sequence>MSIAEEGSSSDEASSSDQEQRGPSQTSSMNDFSSLEQDSSGSSKFRGKGKKKAVKKGGVDLYALLGLQLERFMATPEAIKLAYRRSALLHHPDKQGIEPGDEAGKQAAEDRFKAIQEAYETLSDPARRREFDSLDDFDDSLPGTLEEGADFYKVFGSVFARNARWAAKKPVPSLGEDGTPYAEVDRFYDYWYGFKSWREFPHPDEEDVEGAEGRDHRRWIERFNAKLREQGRKAEARRVRELVESAYRQDPRLARRREEERAAKAARKAAREAERNAERDARERAERERAEEAAAARKREAAERKALRNERAALRRLVDGNAALREFAGEEGAEKLAPTMALAELRALNAVFRDNRASDEAKVAALGAQMGALKLELDREREARAAAAAAAERAAAERAAREAARRAEALAAWSEEEVRLLQKALDKWPPGTARRWEVIQGYVRTRSAEEITIMVKHGLKARAAAAVREGFQIASKRQANTVIHSEATDRITSFTDVQVAVGGGKEANKEEETSQPEQQAWSESEELALIKALKVVKKDAEDRWAAVAELVPGKTKAQCFLRFKEMKAAHKAKAGGA</sequence>
<dbReference type="InterPro" id="IPR009057">
    <property type="entry name" value="Homeodomain-like_sf"/>
</dbReference>
<feature type="domain" description="J" evidence="2">
    <location>
        <begin position="60"/>
        <end position="135"/>
    </location>
</feature>
<dbReference type="Pfam" id="PF00249">
    <property type="entry name" value="Myb_DNA-binding"/>
    <property type="match status" value="1"/>
</dbReference>
<feature type="region of interest" description="Disordered" evidence="1">
    <location>
        <begin position="1"/>
        <end position="54"/>
    </location>
</feature>
<comment type="caution">
    <text evidence="5">The sequence shown here is derived from an EMBL/GenBank/DDBJ whole genome shotgun (WGS) entry which is preliminary data.</text>
</comment>
<dbReference type="GO" id="GO:0030544">
    <property type="term" value="F:Hsp70 protein binding"/>
    <property type="evidence" value="ECO:0007669"/>
    <property type="project" value="InterPro"/>
</dbReference>
<evidence type="ECO:0000259" key="4">
    <source>
        <dbReference type="PROSITE" id="PS51293"/>
    </source>
</evidence>
<dbReference type="InterPro" id="IPR001623">
    <property type="entry name" value="DnaJ_domain"/>
</dbReference>
<dbReference type="PANTHER" id="PTHR43999">
    <property type="entry name" value="DNAJ HOMOLOG SUBFAMILY C MEMBER 2"/>
    <property type="match status" value="1"/>
</dbReference>
<dbReference type="Pfam" id="PF00226">
    <property type="entry name" value="DnaJ"/>
    <property type="match status" value="1"/>
</dbReference>
<dbReference type="PROSITE" id="PS50076">
    <property type="entry name" value="DNAJ_2"/>
    <property type="match status" value="1"/>
</dbReference>
<dbReference type="CDD" id="cd00167">
    <property type="entry name" value="SANT"/>
    <property type="match status" value="2"/>
</dbReference>
<feature type="compositionally biased region" description="Low complexity" evidence="1">
    <location>
        <begin position="1"/>
        <end position="17"/>
    </location>
</feature>
<proteinExistence type="predicted"/>